<accession>A0A8S5PPJ2</accession>
<reference evidence="1" key="1">
    <citation type="journal article" date="2021" name="Proc. Natl. Acad. Sci. U.S.A.">
        <title>A Catalog of Tens of Thousands of Viruses from Human Metagenomes Reveals Hidden Associations with Chronic Diseases.</title>
        <authorList>
            <person name="Tisza M.J."/>
            <person name="Buck C.B."/>
        </authorList>
    </citation>
    <scope>NUCLEOTIDE SEQUENCE</scope>
    <source>
        <strain evidence="1">Ct16M3</strain>
    </source>
</reference>
<sequence>MVKLTNKEILERVPVLAELRARKLPVKVSYAIAKNIDKIERELKIYNQEREKIVNEYCLKDEHGELKITGNQFEIDPNRIKEFNKEIDDLQSIIVELDIHKFNINLLEGFEMTPDELINIGFMIEE</sequence>
<dbReference type="EMBL" id="BK015481">
    <property type="protein sequence ID" value="DAE09022.1"/>
    <property type="molecule type" value="Genomic_DNA"/>
</dbReference>
<organism evidence="1">
    <name type="scientific">Siphoviridae sp. ct16M3</name>
    <dbReference type="NCBI Taxonomy" id="2825305"/>
    <lineage>
        <taxon>Viruses</taxon>
        <taxon>Duplodnaviria</taxon>
        <taxon>Heunggongvirae</taxon>
        <taxon>Uroviricota</taxon>
        <taxon>Caudoviricetes</taxon>
    </lineage>
</organism>
<name>A0A8S5PPJ2_9CAUD</name>
<protein>
    <submittedName>
        <fullName evidence="1">Uncharacterized protein</fullName>
    </submittedName>
</protein>
<evidence type="ECO:0000313" key="1">
    <source>
        <dbReference type="EMBL" id="DAE09022.1"/>
    </source>
</evidence>
<proteinExistence type="predicted"/>